<sequence length="184" mass="20718">MKKLILSFITAVALGGCDQSSDSNKKITSSNQNTQVKENTWQLLSSKDEMRGTETKWLSLRSENSAGLDFPYDGINYLTLDILNANTDDTKIFLTIDRGQYDCGKYGCYGSIKFGNTTVQDITFHPHDYAGSDGTMLVFRGNTQAFKQNIGKFNEIIIELPFYKNGSKQFKFKTNGFNENVKKL</sequence>
<dbReference type="Proteomes" id="UP000596079">
    <property type="component" value="Plasmid pXM9F202-2-13k"/>
</dbReference>
<proteinExistence type="predicted"/>
<protein>
    <recommendedName>
        <fullName evidence="3">Lipoprotein</fullName>
    </recommendedName>
</protein>
<dbReference type="GeneID" id="89664321"/>
<dbReference type="RefSeq" id="WP_174660699.1">
    <property type="nucleotide sequence ID" value="NZ_CP060815.1"/>
</dbReference>
<evidence type="ECO:0008006" key="3">
    <source>
        <dbReference type="Google" id="ProtNLM"/>
    </source>
</evidence>
<evidence type="ECO:0000313" key="2">
    <source>
        <dbReference type="Proteomes" id="UP000596079"/>
    </source>
</evidence>
<accession>A0A7T7WLT8</accession>
<reference evidence="1 2" key="1">
    <citation type="submission" date="2020-08" db="EMBL/GenBank/DDBJ databases">
        <title>Emergence of ISAba1-mediated novel tet(X) in Acinetobacter variabilis from a chicken farm.</title>
        <authorList>
            <person name="Peng K."/>
            <person name="Li R."/>
        </authorList>
    </citation>
    <scope>NUCLEOTIDE SEQUENCE [LARGE SCALE GENOMIC DNA]</scope>
    <source>
        <strain evidence="1 2">XM9F202-2</strain>
        <plasmid evidence="1 2">pXM9F202-2-13k</plasmid>
    </source>
</reference>
<keyword evidence="1" id="KW-0614">Plasmid</keyword>
<dbReference type="PROSITE" id="PS51257">
    <property type="entry name" value="PROKAR_LIPOPROTEIN"/>
    <property type="match status" value="1"/>
</dbReference>
<dbReference type="EMBL" id="CP060815">
    <property type="protein sequence ID" value="QQN89865.1"/>
    <property type="molecule type" value="Genomic_DNA"/>
</dbReference>
<evidence type="ECO:0000313" key="1">
    <source>
        <dbReference type="EMBL" id="QQN89865.1"/>
    </source>
</evidence>
<dbReference type="AlphaFoldDB" id="A0A7T7WLT8"/>
<organism evidence="1 2">
    <name type="scientific">Acinetobacter variabilis</name>
    <dbReference type="NCBI Taxonomy" id="70346"/>
    <lineage>
        <taxon>Bacteria</taxon>
        <taxon>Pseudomonadati</taxon>
        <taxon>Pseudomonadota</taxon>
        <taxon>Gammaproteobacteria</taxon>
        <taxon>Moraxellales</taxon>
        <taxon>Moraxellaceae</taxon>
        <taxon>Acinetobacter</taxon>
    </lineage>
</organism>
<gene>
    <name evidence="1" type="ORF">IAQ69_16770</name>
</gene>
<geneLocation type="plasmid" evidence="1 2">
    <name>pXM9F202-2-13k</name>
</geneLocation>
<name>A0A7T7WLT8_9GAMM</name>